<organism evidence="4 5">
    <name type="scientific">Saccharopolyspora cebuensis</name>
    <dbReference type="NCBI Taxonomy" id="418759"/>
    <lineage>
        <taxon>Bacteria</taxon>
        <taxon>Bacillati</taxon>
        <taxon>Actinomycetota</taxon>
        <taxon>Actinomycetes</taxon>
        <taxon>Pseudonocardiales</taxon>
        <taxon>Pseudonocardiaceae</taxon>
        <taxon>Saccharopolyspora</taxon>
    </lineage>
</organism>
<dbReference type="InterPro" id="IPR036396">
    <property type="entry name" value="Cyt_P450_sf"/>
</dbReference>
<dbReference type="Pfam" id="PF00067">
    <property type="entry name" value="p450"/>
    <property type="match status" value="1"/>
</dbReference>
<keyword evidence="2" id="KW-0560">Oxidoreductase</keyword>
<evidence type="ECO:0000256" key="3">
    <source>
        <dbReference type="SAM" id="MobiDB-lite"/>
    </source>
</evidence>
<evidence type="ECO:0000313" key="4">
    <source>
        <dbReference type="EMBL" id="MEY8041023.1"/>
    </source>
</evidence>
<name>A0ABV4CIY2_9PSEU</name>
<dbReference type="InterPro" id="IPR002397">
    <property type="entry name" value="Cyt_P450_B"/>
</dbReference>
<evidence type="ECO:0000256" key="2">
    <source>
        <dbReference type="RuleBase" id="RU000461"/>
    </source>
</evidence>
<comment type="caution">
    <text evidence="4">The sequence shown here is derived from an EMBL/GenBank/DDBJ whole genome shotgun (WGS) entry which is preliminary data.</text>
</comment>
<dbReference type="Gene3D" id="1.10.630.10">
    <property type="entry name" value="Cytochrome P450"/>
    <property type="match status" value="1"/>
</dbReference>
<proteinExistence type="inferred from homology"/>
<gene>
    <name evidence="4" type="ORF">AB8O55_16560</name>
</gene>
<dbReference type="RefSeq" id="WP_345362679.1">
    <property type="nucleotide sequence ID" value="NZ_BAABII010000007.1"/>
</dbReference>
<keyword evidence="5" id="KW-1185">Reference proteome</keyword>
<evidence type="ECO:0000256" key="1">
    <source>
        <dbReference type="ARBA" id="ARBA00010617"/>
    </source>
</evidence>
<dbReference type="PANTHER" id="PTHR46696:SF1">
    <property type="entry name" value="CYTOCHROME P450 YJIB-RELATED"/>
    <property type="match status" value="1"/>
</dbReference>
<dbReference type="InterPro" id="IPR001128">
    <property type="entry name" value="Cyt_P450"/>
</dbReference>
<sequence length="384" mass="40695">MDTQSFALPFQRTSPFAPPPEYAALRRDSPVVRTTTGAGTPAWLVLGAAEAQRVLADRRFAITREGDEVDTESLLCDGEPHARLRGALSRGLSPRTLDRLRPRVDGLAHGLVADLRAGGAPGDLVAGLSRPLTRAVIAEVLGVPAGARSRFDAWAESVSVAIVDDLDGGVDAWLELIDHLGGLIADKRADPGADLLSELVAIRDDGRLNDRELVLAAAALLSGGYLTTINSLSIGLVKLLAHGGLGGLGDEAAAERAVEEVLRHQAGLSGEAIPRWARADVELAGLRIAAGDMVLVRLEAANRDPAVFDDPDRFDPTRTPRPHVRFGYGPHRCIGAAVARMELVAAVRALADQLPGLALSTPPEELPWTDHPIDTGPERVPATW</sequence>
<feature type="region of interest" description="Disordered" evidence="3">
    <location>
        <begin position="361"/>
        <end position="384"/>
    </location>
</feature>
<keyword evidence="2" id="KW-0408">Iron</keyword>
<dbReference type="SUPFAM" id="SSF48264">
    <property type="entry name" value="Cytochrome P450"/>
    <property type="match status" value="1"/>
</dbReference>
<keyword evidence="2" id="KW-0503">Monooxygenase</keyword>
<keyword evidence="2" id="KW-0479">Metal-binding</keyword>
<keyword evidence="2" id="KW-0349">Heme</keyword>
<dbReference type="PANTHER" id="PTHR46696">
    <property type="entry name" value="P450, PUTATIVE (EUROFUNG)-RELATED"/>
    <property type="match status" value="1"/>
</dbReference>
<evidence type="ECO:0000313" key="5">
    <source>
        <dbReference type="Proteomes" id="UP001564626"/>
    </source>
</evidence>
<dbReference type="Proteomes" id="UP001564626">
    <property type="component" value="Unassembled WGS sequence"/>
</dbReference>
<dbReference type="PROSITE" id="PS00086">
    <property type="entry name" value="CYTOCHROME_P450"/>
    <property type="match status" value="1"/>
</dbReference>
<comment type="similarity">
    <text evidence="1 2">Belongs to the cytochrome P450 family.</text>
</comment>
<reference evidence="4 5" key="1">
    <citation type="submission" date="2024-08" db="EMBL/GenBank/DDBJ databases">
        <title>Genome mining of Saccharopolyspora cebuensis PGLac3 from Nigerian medicinal plant.</title>
        <authorList>
            <person name="Ezeobiora C.E."/>
            <person name="Igbokwe N.H."/>
            <person name="Amin D.H."/>
            <person name="Mendie U.E."/>
        </authorList>
    </citation>
    <scope>NUCLEOTIDE SEQUENCE [LARGE SCALE GENOMIC DNA]</scope>
    <source>
        <strain evidence="4 5">PGLac3</strain>
    </source>
</reference>
<dbReference type="PRINTS" id="PR00359">
    <property type="entry name" value="BP450"/>
</dbReference>
<accession>A0ABV4CIY2</accession>
<dbReference type="EMBL" id="JBGEHV010000030">
    <property type="protein sequence ID" value="MEY8041023.1"/>
    <property type="molecule type" value="Genomic_DNA"/>
</dbReference>
<protein>
    <submittedName>
        <fullName evidence="4">Cytochrome P450</fullName>
    </submittedName>
</protein>
<dbReference type="InterPro" id="IPR017972">
    <property type="entry name" value="Cyt_P450_CS"/>
</dbReference>